<dbReference type="GO" id="GO:0070290">
    <property type="term" value="F:N-acylphosphatidylethanolamine-specific phospholipase D activity"/>
    <property type="evidence" value="ECO:0007669"/>
    <property type="project" value="TreeGrafter"/>
</dbReference>
<dbReference type="PANTHER" id="PTHR15032:SF4">
    <property type="entry name" value="N-ACYL-PHOSPHATIDYLETHANOLAMINE-HYDROLYZING PHOSPHOLIPASE D"/>
    <property type="match status" value="1"/>
</dbReference>
<name>A0A820AHN9_9BILA</name>
<dbReference type="GO" id="GO:0070291">
    <property type="term" value="P:N-acylethanolamine metabolic process"/>
    <property type="evidence" value="ECO:0007669"/>
    <property type="project" value="TreeGrafter"/>
</dbReference>
<dbReference type="InterPro" id="IPR036866">
    <property type="entry name" value="RibonucZ/Hydroxyglut_hydro"/>
</dbReference>
<dbReference type="Gene3D" id="3.60.15.10">
    <property type="entry name" value="Ribonuclease Z/Hydroxyacylglutathione hydrolase-like"/>
    <property type="match status" value="1"/>
</dbReference>
<reference evidence="1" key="1">
    <citation type="submission" date="2021-02" db="EMBL/GenBank/DDBJ databases">
        <authorList>
            <person name="Nowell W R."/>
        </authorList>
    </citation>
    <scope>NUCLEOTIDE SEQUENCE</scope>
</reference>
<dbReference type="Proteomes" id="UP000663836">
    <property type="component" value="Unassembled WGS sequence"/>
</dbReference>
<protein>
    <submittedName>
        <fullName evidence="1">Uncharacterized protein</fullName>
    </submittedName>
</protein>
<accession>A0A820AHN9</accession>
<dbReference type="AlphaFoldDB" id="A0A820AHN9"/>
<organism evidence="1 2">
    <name type="scientific">Rotaria sordida</name>
    <dbReference type="NCBI Taxonomy" id="392033"/>
    <lineage>
        <taxon>Eukaryota</taxon>
        <taxon>Metazoa</taxon>
        <taxon>Spiralia</taxon>
        <taxon>Gnathifera</taxon>
        <taxon>Rotifera</taxon>
        <taxon>Eurotatoria</taxon>
        <taxon>Bdelloidea</taxon>
        <taxon>Philodinida</taxon>
        <taxon>Philodinidae</taxon>
        <taxon>Rotaria</taxon>
    </lineage>
</organism>
<dbReference type="GO" id="GO:0070292">
    <property type="term" value="P:N-acylphosphatidylethanolamine metabolic process"/>
    <property type="evidence" value="ECO:0007669"/>
    <property type="project" value="TreeGrafter"/>
</dbReference>
<feature type="non-terminal residue" evidence="1">
    <location>
        <position position="1"/>
    </location>
</feature>
<dbReference type="EMBL" id="CAJOBD010013473">
    <property type="protein sequence ID" value="CAF4190968.1"/>
    <property type="molecule type" value="Genomic_DNA"/>
</dbReference>
<dbReference type="PANTHER" id="PTHR15032">
    <property type="entry name" value="N-ACYL-PHOSPHATIDYLETHANOLAMINE-HYDROLYZING PHOSPHOLIPASE D"/>
    <property type="match status" value="1"/>
</dbReference>
<proteinExistence type="predicted"/>
<comment type="caution">
    <text evidence="1">The sequence shown here is derived from an EMBL/GenBank/DDBJ whole genome shotgun (WGS) entry which is preliminary data.</text>
</comment>
<gene>
    <name evidence="1" type="ORF">JBS370_LOCUS36021</name>
</gene>
<sequence>VSPDEAVQIHIDVQSKKSIGIHWGTWALANEYFMEPPEKLSQAVKNNQLHPSSFIVVKHGEIVDLPY</sequence>
<dbReference type="GO" id="GO:0005737">
    <property type="term" value="C:cytoplasm"/>
    <property type="evidence" value="ECO:0007669"/>
    <property type="project" value="TreeGrafter"/>
</dbReference>
<evidence type="ECO:0000313" key="2">
    <source>
        <dbReference type="Proteomes" id="UP000663836"/>
    </source>
</evidence>
<evidence type="ECO:0000313" key="1">
    <source>
        <dbReference type="EMBL" id="CAF4190968.1"/>
    </source>
</evidence>